<gene>
    <name evidence="1" type="ORF">CO058_00365</name>
</gene>
<dbReference type="EMBL" id="PFSJ01000004">
    <property type="protein sequence ID" value="PJC23992.1"/>
    <property type="molecule type" value="Genomic_DNA"/>
</dbReference>
<dbReference type="Proteomes" id="UP000229756">
    <property type="component" value="Unassembled WGS sequence"/>
</dbReference>
<accession>A0A2M8EMM4</accession>
<protein>
    <recommendedName>
        <fullName evidence="3">Nucleotidyl transferase AbiEii/AbiGii toxin family protein</fullName>
    </recommendedName>
</protein>
<dbReference type="Gene3D" id="3.10.450.620">
    <property type="entry name" value="JHP933, nucleotidyltransferase-like core domain"/>
    <property type="match status" value="1"/>
</dbReference>
<evidence type="ECO:0000313" key="1">
    <source>
        <dbReference type="EMBL" id="PJC23992.1"/>
    </source>
</evidence>
<dbReference type="InterPro" id="IPR014942">
    <property type="entry name" value="AbiEii"/>
</dbReference>
<dbReference type="Pfam" id="PF08843">
    <property type="entry name" value="AbiEii"/>
    <property type="match status" value="1"/>
</dbReference>
<reference evidence="2" key="1">
    <citation type="submission" date="2017-09" db="EMBL/GenBank/DDBJ databases">
        <title>Depth-based differentiation of microbial function through sediment-hosted aquifers and enrichment of novel symbionts in the deep terrestrial subsurface.</title>
        <authorList>
            <person name="Probst A.J."/>
            <person name="Ladd B."/>
            <person name="Jarett J.K."/>
            <person name="Geller-Mcgrath D.E."/>
            <person name="Sieber C.M.K."/>
            <person name="Emerson J.B."/>
            <person name="Anantharaman K."/>
            <person name="Thomas B.C."/>
            <person name="Malmstrom R."/>
            <person name="Stieglmeier M."/>
            <person name="Klingl A."/>
            <person name="Woyke T."/>
            <person name="Ryan C.M."/>
            <person name="Banfield J.F."/>
        </authorList>
    </citation>
    <scope>NUCLEOTIDE SEQUENCE [LARGE SCALE GENOMIC DNA]</scope>
</reference>
<dbReference type="AlphaFoldDB" id="A0A2M8EMM4"/>
<comment type="caution">
    <text evidence="1">The sequence shown here is derived from an EMBL/GenBank/DDBJ whole genome shotgun (WGS) entry which is preliminary data.</text>
</comment>
<organism evidence="1 2">
    <name type="scientific">candidate division WWE3 bacterium CG_4_9_14_0_2_um_filter_35_11</name>
    <dbReference type="NCBI Taxonomy" id="1975077"/>
    <lineage>
        <taxon>Bacteria</taxon>
        <taxon>Katanobacteria</taxon>
    </lineage>
</organism>
<evidence type="ECO:0000313" key="2">
    <source>
        <dbReference type="Proteomes" id="UP000229756"/>
    </source>
</evidence>
<name>A0A2M8EMM4_UNCKA</name>
<proteinExistence type="predicted"/>
<evidence type="ECO:0008006" key="3">
    <source>
        <dbReference type="Google" id="ProtNLM"/>
    </source>
</evidence>
<sequence length="239" mass="27960">MMSLDAIKTLASKLQTTELNVRREYIQHVFLSYFYQQPQTSRLFFKGGTALRLIFGSPRFSEDLDFSTSLNNLNDLESILLDSLQEIQREGIKVEVIESKKTTGGYLAHLQFLLNQELILIEFNVSEREKRLKGDVTTIASDFLIPYTIVNLSTEQLIWEKVQALLDRQKPRDFFDIYFVLRKNLLPVKAKSILVEILDVLEKTNIDFEKELKQFLPKSHWQIIRDFKNNLGNELRNNL</sequence>